<proteinExistence type="predicted"/>
<comment type="caution">
    <text evidence="1">The sequence shown here is derived from an EMBL/GenBank/DDBJ whole genome shotgun (WGS) entry which is preliminary data.</text>
</comment>
<protein>
    <submittedName>
        <fullName evidence="1">Uncharacterized protein</fullName>
    </submittedName>
</protein>
<dbReference type="InterPro" id="IPR007358">
    <property type="entry name" value="Nucleoid_associated_NdpA"/>
</dbReference>
<dbReference type="EMBL" id="MPVP01000316">
    <property type="protein sequence ID" value="OMD13443.1"/>
    <property type="molecule type" value="Genomic_DNA"/>
</dbReference>
<accession>A0ABX3GIJ0</accession>
<reference evidence="1 2" key="1">
    <citation type="submission" date="2016-11" db="EMBL/GenBank/DDBJ databases">
        <title>Paenibacillus species isolates.</title>
        <authorList>
            <person name="Beno S.M."/>
        </authorList>
    </citation>
    <scope>NUCLEOTIDE SEQUENCE [LARGE SCALE GENOMIC DNA]</scope>
    <source>
        <strain evidence="1 2">FSL H7-0433</strain>
    </source>
</reference>
<organism evidence="1 2">
    <name type="scientific">Paenibacillus odorifer</name>
    <dbReference type="NCBI Taxonomy" id="189426"/>
    <lineage>
        <taxon>Bacteria</taxon>
        <taxon>Bacillati</taxon>
        <taxon>Bacillota</taxon>
        <taxon>Bacilli</taxon>
        <taxon>Bacillales</taxon>
        <taxon>Paenibacillaceae</taxon>
        <taxon>Paenibacillus</taxon>
    </lineage>
</organism>
<gene>
    <name evidence="1" type="ORF">BSO21_28120</name>
</gene>
<feature type="non-terminal residue" evidence="1">
    <location>
        <position position="134"/>
    </location>
</feature>
<evidence type="ECO:0000313" key="1">
    <source>
        <dbReference type="EMBL" id="OMD13443.1"/>
    </source>
</evidence>
<dbReference type="RefSeq" id="WP_144024786.1">
    <property type="nucleotide sequence ID" value="NZ_MPVP01000316.1"/>
</dbReference>
<name>A0ABX3GIJ0_9BACL</name>
<dbReference type="Pfam" id="PF04245">
    <property type="entry name" value="NA37"/>
    <property type="match status" value="1"/>
</dbReference>
<keyword evidence="2" id="KW-1185">Reference proteome</keyword>
<sequence>MANLTIARMIMHDLNVSKDSPTHFDECIGLSSLSEDVLDFFAEHIDNVSKNRKIQSCRFTHENATVLADCIEIANDLDDTKVFVKNSQNMSTSLFNAMKSNSSISPGTLIFVQFFNKQTESHYLSIMKMDPNKA</sequence>
<evidence type="ECO:0000313" key="2">
    <source>
        <dbReference type="Proteomes" id="UP000187158"/>
    </source>
</evidence>
<dbReference type="Proteomes" id="UP000187158">
    <property type="component" value="Unassembled WGS sequence"/>
</dbReference>